<evidence type="ECO:0000313" key="2">
    <source>
        <dbReference type="Proteomes" id="UP000765509"/>
    </source>
</evidence>
<organism evidence="1 2">
    <name type="scientific">Austropuccinia psidii MF-1</name>
    <dbReference type="NCBI Taxonomy" id="1389203"/>
    <lineage>
        <taxon>Eukaryota</taxon>
        <taxon>Fungi</taxon>
        <taxon>Dikarya</taxon>
        <taxon>Basidiomycota</taxon>
        <taxon>Pucciniomycotina</taxon>
        <taxon>Pucciniomycetes</taxon>
        <taxon>Pucciniales</taxon>
        <taxon>Sphaerophragmiaceae</taxon>
        <taxon>Austropuccinia</taxon>
    </lineage>
</organism>
<dbReference type="Proteomes" id="UP000765509">
    <property type="component" value="Unassembled WGS sequence"/>
</dbReference>
<gene>
    <name evidence="1" type="ORF">O181_030516</name>
</gene>
<sequence>MQMIDEIPFGRSSIDAEIGKFDDKLNKMESDINELKTNDRISADWHKLTTTRADLISNSCDIIGSRCQVQNEEMEDISISNINDQLKFLKNHALEIVDNTNIFCHTLSKK</sequence>
<keyword evidence="2" id="KW-1185">Reference proteome</keyword>
<proteinExistence type="predicted"/>
<name>A0A9Q3CT52_9BASI</name>
<dbReference type="EMBL" id="AVOT02010775">
    <property type="protein sequence ID" value="MBW0490801.1"/>
    <property type="molecule type" value="Genomic_DNA"/>
</dbReference>
<accession>A0A9Q3CT52</accession>
<protein>
    <submittedName>
        <fullName evidence="1">Uncharacterized protein</fullName>
    </submittedName>
</protein>
<comment type="caution">
    <text evidence="1">The sequence shown here is derived from an EMBL/GenBank/DDBJ whole genome shotgun (WGS) entry which is preliminary data.</text>
</comment>
<reference evidence="1" key="1">
    <citation type="submission" date="2021-03" db="EMBL/GenBank/DDBJ databases">
        <title>Draft genome sequence of rust myrtle Austropuccinia psidii MF-1, a brazilian biotype.</title>
        <authorList>
            <person name="Quecine M.C."/>
            <person name="Pachon D.M.R."/>
            <person name="Bonatelli M.L."/>
            <person name="Correr F.H."/>
            <person name="Franceschini L.M."/>
            <person name="Leite T.F."/>
            <person name="Margarido G.R.A."/>
            <person name="Almeida C.A."/>
            <person name="Ferrarezi J.A."/>
            <person name="Labate C.A."/>
        </authorList>
    </citation>
    <scope>NUCLEOTIDE SEQUENCE</scope>
    <source>
        <strain evidence="1">MF-1</strain>
    </source>
</reference>
<dbReference type="AlphaFoldDB" id="A0A9Q3CT52"/>
<evidence type="ECO:0000313" key="1">
    <source>
        <dbReference type="EMBL" id="MBW0490801.1"/>
    </source>
</evidence>